<feature type="transmembrane region" description="Helical" evidence="5">
    <location>
        <begin position="222"/>
        <end position="244"/>
    </location>
</feature>
<keyword evidence="3 5" id="KW-1133">Transmembrane helix</keyword>
<evidence type="ECO:0000256" key="5">
    <source>
        <dbReference type="SAM" id="Phobius"/>
    </source>
</evidence>
<dbReference type="GO" id="GO:0022857">
    <property type="term" value="F:transmembrane transporter activity"/>
    <property type="evidence" value="ECO:0007669"/>
    <property type="project" value="InterPro"/>
</dbReference>
<evidence type="ECO:0000313" key="8">
    <source>
        <dbReference type="Proteomes" id="UP000256964"/>
    </source>
</evidence>
<dbReference type="GO" id="GO:0005886">
    <property type="term" value="C:plasma membrane"/>
    <property type="evidence" value="ECO:0007669"/>
    <property type="project" value="TreeGrafter"/>
</dbReference>
<proteinExistence type="predicted"/>
<dbReference type="Pfam" id="PF07690">
    <property type="entry name" value="MFS_1"/>
    <property type="match status" value="1"/>
</dbReference>
<feature type="transmembrane region" description="Helical" evidence="5">
    <location>
        <begin position="288"/>
        <end position="308"/>
    </location>
</feature>
<dbReference type="AlphaFoldDB" id="A0A371DI71"/>
<evidence type="ECO:0000313" key="7">
    <source>
        <dbReference type="EMBL" id="RDX52227.1"/>
    </source>
</evidence>
<dbReference type="STRING" id="139420.A0A371DI71"/>
<dbReference type="SUPFAM" id="SSF103473">
    <property type="entry name" value="MFS general substrate transporter"/>
    <property type="match status" value="1"/>
</dbReference>
<feature type="transmembrane region" description="Helical" evidence="5">
    <location>
        <begin position="356"/>
        <end position="372"/>
    </location>
</feature>
<feature type="transmembrane region" description="Helical" evidence="5">
    <location>
        <begin position="181"/>
        <end position="201"/>
    </location>
</feature>
<comment type="subcellular location">
    <subcellularLocation>
        <location evidence="1">Membrane</location>
        <topology evidence="1">Multi-pass membrane protein</topology>
    </subcellularLocation>
</comment>
<dbReference type="PANTHER" id="PTHR23501:SF102">
    <property type="entry name" value="DRUG TRANSPORTER, PUTATIVE (AFU_ORTHOLOGUE AFUA_3G08530)-RELATED"/>
    <property type="match status" value="1"/>
</dbReference>
<gene>
    <name evidence="7" type="ORF">OH76DRAFT_1462848</name>
</gene>
<reference evidence="7 8" key="1">
    <citation type="journal article" date="2018" name="Biotechnol. Biofuels">
        <title>Integrative visual omics of the white-rot fungus Polyporus brumalis exposes the biotechnological potential of its oxidative enzymes for delignifying raw plant biomass.</title>
        <authorList>
            <person name="Miyauchi S."/>
            <person name="Rancon A."/>
            <person name="Drula E."/>
            <person name="Hage H."/>
            <person name="Chaduli D."/>
            <person name="Favel A."/>
            <person name="Grisel S."/>
            <person name="Henrissat B."/>
            <person name="Herpoel-Gimbert I."/>
            <person name="Ruiz-Duenas F.J."/>
            <person name="Chevret D."/>
            <person name="Hainaut M."/>
            <person name="Lin J."/>
            <person name="Wang M."/>
            <person name="Pangilinan J."/>
            <person name="Lipzen A."/>
            <person name="Lesage-Meessen L."/>
            <person name="Navarro D."/>
            <person name="Riley R."/>
            <person name="Grigoriev I.V."/>
            <person name="Zhou S."/>
            <person name="Raouche S."/>
            <person name="Rosso M.N."/>
        </authorList>
    </citation>
    <scope>NUCLEOTIDE SEQUENCE [LARGE SCALE GENOMIC DNA]</scope>
    <source>
        <strain evidence="7 8">BRFM 1820</strain>
    </source>
</reference>
<evidence type="ECO:0000256" key="2">
    <source>
        <dbReference type="ARBA" id="ARBA00022692"/>
    </source>
</evidence>
<feature type="transmembrane region" description="Helical" evidence="5">
    <location>
        <begin position="47"/>
        <end position="65"/>
    </location>
</feature>
<evidence type="ECO:0000256" key="1">
    <source>
        <dbReference type="ARBA" id="ARBA00004141"/>
    </source>
</evidence>
<keyword evidence="8" id="KW-1185">Reference proteome</keyword>
<accession>A0A371DI71</accession>
<dbReference type="PANTHER" id="PTHR23501">
    <property type="entry name" value="MAJOR FACILITATOR SUPERFAMILY"/>
    <property type="match status" value="1"/>
</dbReference>
<evidence type="ECO:0000256" key="4">
    <source>
        <dbReference type="ARBA" id="ARBA00023136"/>
    </source>
</evidence>
<feature type="transmembrane region" description="Helical" evidence="5">
    <location>
        <begin position="250"/>
        <end position="267"/>
    </location>
</feature>
<protein>
    <submittedName>
        <fullName evidence="7">MFS general substrate transporter</fullName>
    </submittedName>
</protein>
<feature type="transmembrane region" description="Helical" evidence="5">
    <location>
        <begin position="384"/>
        <end position="404"/>
    </location>
</feature>
<evidence type="ECO:0000259" key="6">
    <source>
        <dbReference type="PROSITE" id="PS50850"/>
    </source>
</evidence>
<organism evidence="7 8">
    <name type="scientific">Lentinus brumalis</name>
    <dbReference type="NCBI Taxonomy" id="2498619"/>
    <lineage>
        <taxon>Eukaryota</taxon>
        <taxon>Fungi</taxon>
        <taxon>Dikarya</taxon>
        <taxon>Basidiomycota</taxon>
        <taxon>Agaricomycotina</taxon>
        <taxon>Agaricomycetes</taxon>
        <taxon>Polyporales</taxon>
        <taxon>Polyporaceae</taxon>
        <taxon>Lentinus</taxon>
    </lineage>
</organism>
<name>A0A371DI71_9APHY</name>
<dbReference type="InterPro" id="IPR011701">
    <property type="entry name" value="MFS"/>
</dbReference>
<dbReference type="EMBL" id="KZ857391">
    <property type="protein sequence ID" value="RDX52227.1"/>
    <property type="molecule type" value="Genomic_DNA"/>
</dbReference>
<feature type="transmembrane region" description="Helical" evidence="5">
    <location>
        <begin position="328"/>
        <end position="349"/>
    </location>
</feature>
<feature type="domain" description="Major facilitator superfamily (MFS) profile" evidence="6">
    <location>
        <begin position="13"/>
        <end position="513"/>
    </location>
</feature>
<evidence type="ECO:0000256" key="3">
    <source>
        <dbReference type="ARBA" id="ARBA00022989"/>
    </source>
</evidence>
<feature type="transmembrane region" description="Helical" evidence="5">
    <location>
        <begin position="12"/>
        <end position="35"/>
    </location>
</feature>
<feature type="transmembrane region" description="Helical" evidence="5">
    <location>
        <begin position="77"/>
        <end position="95"/>
    </location>
</feature>
<dbReference type="PROSITE" id="PS50850">
    <property type="entry name" value="MFS"/>
    <property type="match status" value="1"/>
</dbReference>
<dbReference type="Gene3D" id="1.20.1250.20">
    <property type="entry name" value="MFS general substrate transporter like domains"/>
    <property type="match status" value="1"/>
</dbReference>
<dbReference type="OrthoDB" id="3437016at2759"/>
<dbReference type="InterPro" id="IPR036259">
    <property type="entry name" value="MFS_trans_sf"/>
</dbReference>
<dbReference type="Proteomes" id="UP000256964">
    <property type="component" value="Unassembled WGS sequence"/>
</dbReference>
<sequence length="532" mass="56907">MPLLVQGSKFWLILISNLLVDLLSALDLTAVSTALPTIVDELHGTDFIWAGSAYTIASTAVLPLIGGLVSSFGRKPILLFFIVCFAAGSAVTGAAQSMNMLIAGRAVQGFGGGGCLSVAEIVCADMIPLPERGKFQGITAAVWAAAWYDFSIGCGALSYAQCSAIGPPIGGALAGAGVWRWLFFLNLPLCGIALVANYVFLRVHTPKESFTEKLKQMDWGGHVLVIASTVSLMIALTWGGVQYAWVSPRVLVPLVVGAVGLLAFLAIEYLRPKEQTIPRFFFTNRTTFSGYAGTFFHGIAALSAIYYLPVYFQAVHGASGAAAGVDMFGLSFTIPIFSIVCGLSVPMLNIYRPQNYIGWALILVGFGVLSLLDQNSTRAQYIGYQVPLGMGLGIIWLSTQFAILAPLPVSNNAHVIAFYTFTRCFAQSWGVVIGGTILQNTLARELPSAFVDTLPQGVEIAYSAIPALADLAEPIKSEVLLAFARSTRLIWLVMIGVGGAGFLSCLLMREVPMRTDMDETWAVKESEKGRTP</sequence>
<keyword evidence="2 5" id="KW-0812">Transmembrane</keyword>
<feature type="transmembrane region" description="Helical" evidence="5">
    <location>
        <begin position="416"/>
        <end position="438"/>
    </location>
</feature>
<feature type="transmembrane region" description="Helical" evidence="5">
    <location>
        <begin position="489"/>
        <end position="508"/>
    </location>
</feature>
<keyword evidence="4 5" id="KW-0472">Membrane</keyword>
<dbReference type="InterPro" id="IPR020846">
    <property type="entry name" value="MFS_dom"/>
</dbReference>